<gene>
    <name evidence="7" type="ORF">APLA_LOCUS16022</name>
</gene>
<feature type="compositionally biased region" description="Basic and acidic residues" evidence="5">
    <location>
        <begin position="68"/>
        <end position="86"/>
    </location>
</feature>
<name>A0A8S1BFN6_ARCPL</name>
<feature type="compositionally biased region" description="Basic and acidic residues" evidence="5">
    <location>
        <begin position="410"/>
        <end position="421"/>
    </location>
</feature>
<feature type="region of interest" description="Disordered" evidence="5">
    <location>
        <begin position="1"/>
        <end position="445"/>
    </location>
</feature>
<feature type="domain" description="NHR" evidence="6">
    <location>
        <begin position="849"/>
        <end position="1006"/>
    </location>
</feature>
<dbReference type="InterPro" id="IPR006573">
    <property type="entry name" value="NHR_dom"/>
</dbReference>
<accession>A0A8S1BFN6</accession>
<dbReference type="OrthoDB" id="10060331at2759"/>
<dbReference type="AlphaFoldDB" id="A0A8S1BFN6"/>
<dbReference type="Gene3D" id="2.60.120.920">
    <property type="match status" value="1"/>
</dbReference>
<feature type="compositionally biased region" description="Basic and acidic residues" evidence="5">
    <location>
        <begin position="168"/>
        <end position="190"/>
    </location>
</feature>
<evidence type="ECO:0000256" key="1">
    <source>
        <dbReference type="ARBA" id="ARBA00022723"/>
    </source>
</evidence>
<feature type="compositionally biased region" description="Basic and acidic residues" evidence="5">
    <location>
        <begin position="22"/>
        <end position="44"/>
    </location>
</feature>
<dbReference type="PROSITE" id="PS51065">
    <property type="entry name" value="NHR"/>
    <property type="match status" value="1"/>
</dbReference>
<evidence type="ECO:0000256" key="5">
    <source>
        <dbReference type="SAM" id="MobiDB-lite"/>
    </source>
</evidence>
<reference evidence="7 8" key="1">
    <citation type="submission" date="2020-04" db="EMBL/GenBank/DDBJ databases">
        <authorList>
            <person name="Wallbank WR R."/>
            <person name="Pardo Diaz C."/>
            <person name="Kozak K."/>
            <person name="Martin S."/>
            <person name="Jiggins C."/>
            <person name="Moest M."/>
            <person name="Warren A I."/>
            <person name="Byers J.R.P. K."/>
            <person name="Montejo-Kovacevich G."/>
            <person name="Yen C E."/>
        </authorList>
    </citation>
    <scope>NUCLEOTIDE SEQUENCE [LARGE SCALE GENOMIC DNA]</scope>
</reference>
<evidence type="ECO:0000259" key="6">
    <source>
        <dbReference type="PROSITE" id="PS51065"/>
    </source>
</evidence>
<keyword evidence="4" id="KW-0862">Zinc</keyword>
<proteinExistence type="predicted"/>
<feature type="compositionally biased region" description="Basic and acidic residues" evidence="5">
    <location>
        <begin position="357"/>
        <end position="379"/>
    </location>
</feature>
<dbReference type="GO" id="GO:0008270">
    <property type="term" value="F:zinc ion binding"/>
    <property type="evidence" value="ECO:0007669"/>
    <property type="project" value="UniProtKB-KW"/>
</dbReference>
<dbReference type="EMBL" id="CADEBD010000573">
    <property type="protein sequence ID" value="CAB3257870.1"/>
    <property type="molecule type" value="Genomic_DNA"/>
</dbReference>
<feature type="region of interest" description="Disordered" evidence="5">
    <location>
        <begin position="542"/>
        <end position="583"/>
    </location>
</feature>
<comment type="caution">
    <text evidence="7">The sequence shown here is derived from an EMBL/GenBank/DDBJ whole genome shotgun (WGS) entry which is preliminary data.</text>
</comment>
<dbReference type="InterPro" id="IPR043136">
    <property type="entry name" value="B30.2/SPRY_sf"/>
</dbReference>
<feature type="compositionally biased region" description="Basic and acidic residues" evidence="5">
    <location>
        <begin position="113"/>
        <end position="136"/>
    </location>
</feature>
<dbReference type="PANTHER" id="PTHR12429">
    <property type="entry name" value="NEURALIZED"/>
    <property type="match status" value="1"/>
</dbReference>
<feature type="compositionally biased region" description="Basic and acidic residues" evidence="5">
    <location>
        <begin position="221"/>
        <end position="233"/>
    </location>
</feature>
<feature type="compositionally biased region" description="Polar residues" evidence="5">
    <location>
        <begin position="137"/>
        <end position="147"/>
    </location>
</feature>
<keyword evidence="3" id="KW-0863">Zinc-finger</keyword>
<evidence type="ECO:0000313" key="8">
    <source>
        <dbReference type="Proteomes" id="UP000494256"/>
    </source>
</evidence>
<evidence type="ECO:0000256" key="3">
    <source>
        <dbReference type="ARBA" id="ARBA00022771"/>
    </source>
</evidence>
<feature type="compositionally biased region" description="Basic and acidic residues" evidence="5">
    <location>
        <begin position="429"/>
        <end position="445"/>
    </location>
</feature>
<feature type="compositionally biased region" description="Acidic residues" evidence="5">
    <location>
        <begin position="380"/>
        <end position="390"/>
    </location>
</feature>
<protein>
    <recommendedName>
        <fullName evidence="6">NHR domain-containing protein</fullName>
    </recommendedName>
</protein>
<dbReference type="Pfam" id="PF07177">
    <property type="entry name" value="Neuralized"/>
    <property type="match status" value="1"/>
</dbReference>
<dbReference type="FunFam" id="2.60.120.920:FF:000005">
    <property type="entry name" value="Putative E3 ubiquitin-protein ligase NEURL1B"/>
    <property type="match status" value="1"/>
</dbReference>
<dbReference type="GO" id="GO:0061630">
    <property type="term" value="F:ubiquitin protein ligase activity"/>
    <property type="evidence" value="ECO:0007669"/>
    <property type="project" value="TreeGrafter"/>
</dbReference>
<feature type="compositionally biased region" description="Basic and acidic residues" evidence="5">
    <location>
        <begin position="302"/>
        <end position="325"/>
    </location>
</feature>
<sequence>MAGGRNSYTNKKHSKFGGKTQYKSEEQKRGEEKKNETIKKENANQKESSGLKYENKKKDQIENAEPLRVTEKEENKTVDRSCHDSATDNSQVKPCQNEIELKEEVSDTQTDVTDNKENSELQIDAERNEQIDDPRRTNVTNSVFQNHLDQERGDETVPPATPAVQSHSIKDVDDESKVSDELKYMRKNDQSEEVPDDDKADTNMTLDDKKISDDQLNPQEIKPEQPIKKENANQKESSGLKCENKTKDQIENAEPIEVTEKEENKTVDRNCHDSATDNSQVKPCQNEIELKEEVSDTQTDVTDNKENSELEIDAERNEQIDDPRRTNVTNSVFPNHLDQERGDETVPPATPAVQSHLIKDVDDESKVSDELKDMPKNDQSEEVLDDDEADTNMTLDDKKISDDQLNPQEIKPEQPSPKEEVSNTQTDVTDNKENNELEIDAERNEQIDDLRRTNVTNSVFPNHIDQEIGDKTVHSQKDGTHKCIQNYLRDQNIEYLRDLFRPLILEALQNIIPSYSQNAKGLEKEPSEPVVDEKNNIKDMKDQLQNKREPSDQPQNEKKATERLQNTKERNDHFQDDKEPNDQCQYKQVPTEQLQNEKKTFDQFQKPKEEVVQNIIVSSPQNAKGLEKELSQTIGDLSNGIKELNDQLQNGELKNGEPMRDDQLQTPKEIKPIRFMQKPEDGEILYAEDLQIFIQSIVPELIQILEKMFSHHTRSSGALKSGTKSSLAEDSQIPSNELDVHSLFNPNIEIITTDIPNFECTRIEESDKVKGHDEVISIDPTGIQIKKSQVVDQQNREQQPFVEEELKEEVRRNDEVVEANDSIVKTNGSLDIVTTFGTTYPEIKPLEEPMRFHAVHGDNICLSKNNLRAQRKKKSNFFSKGIAFSSRPVAVGEKVSFHLRQLSSYWLGLITIGFTTNDPMSIADNLPTNVIDERDCADGFWAEHLDKKYYQESCRLHFYLNSSGNMCFGVNGVDKIEFFWNLETTTPVWALIDVFGYFTIVEFDIPKELHNTSFVASSLLSGRNESDYSMNQSLDDNEKNKPCLNYQIRFVPLNLYTQVEGTCMKFLEDRGVCVTSGNKGGCIDGKLPLFPGQTIVVQNLSVGKALFYIGVKYGSPTTEVSSQLPEPVKSNFVMHVKDELAITFTETGEIRVTKNLDIPKTILKVNRSQELWPFVQILKRNQMIKMWSSSTPFLAAFQT</sequence>
<keyword evidence="2" id="KW-0677">Repeat</keyword>
<evidence type="ECO:0000256" key="2">
    <source>
        <dbReference type="ARBA" id="ARBA00022737"/>
    </source>
</evidence>
<dbReference type="SMART" id="SM00588">
    <property type="entry name" value="NEUZ"/>
    <property type="match status" value="1"/>
</dbReference>
<dbReference type="PANTHER" id="PTHR12429:SF6">
    <property type="entry name" value="PROTEIN NEURALIZED"/>
    <property type="match status" value="1"/>
</dbReference>
<feature type="compositionally biased region" description="Basic and acidic residues" evidence="5">
    <location>
        <begin position="542"/>
        <end position="581"/>
    </location>
</feature>
<keyword evidence="1" id="KW-0479">Metal-binding</keyword>
<organism evidence="7 8">
    <name type="scientific">Arctia plantaginis</name>
    <name type="common">Wood tiger moth</name>
    <name type="synonym">Phalaena plantaginis</name>
    <dbReference type="NCBI Taxonomy" id="874455"/>
    <lineage>
        <taxon>Eukaryota</taxon>
        <taxon>Metazoa</taxon>
        <taxon>Ecdysozoa</taxon>
        <taxon>Arthropoda</taxon>
        <taxon>Hexapoda</taxon>
        <taxon>Insecta</taxon>
        <taxon>Pterygota</taxon>
        <taxon>Neoptera</taxon>
        <taxon>Endopterygota</taxon>
        <taxon>Lepidoptera</taxon>
        <taxon>Glossata</taxon>
        <taxon>Ditrysia</taxon>
        <taxon>Noctuoidea</taxon>
        <taxon>Erebidae</taxon>
        <taxon>Arctiinae</taxon>
        <taxon>Arctia</taxon>
    </lineage>
</organism>
<evidence type="ECO:0000256" key="4">
    <source>
        <dbReference type="ARBA" id="ARBA00022833"/>
    </source>
</evidence>
<feature type="compositionally biased region" description="Basic and acidic residues" evidence="5">
    <location>
        <begin position="258"/>
        <end position="275"/>
    </location>
</feature>
<evidence type="ECO:0000313" key="7">
    <source>
        <dbReference type="EMBL" id="CAB3257870.1"/>
    </source>
</evidence>
<dbReference type="Proteomes" id="UP000494256">
    <property type="component" value="Unassembled WGS sequence"/>
</dbReference>
<dbReference type="InterPro" id="IPR037962">
    <property type="entry name" value="Neuralized"/>
</dbReference>